<dbReference type="SUPFAM" id="SSF52540">
    <property type="entry name" value="P-loop containing nucleoside triphosphate hydrolases"/>
    <property type="match status" value="1"/>
</dbReference>
<dbReference type="PANTHER" id="PTHR47977">
    <property type="entry name" value="RAS-RELATED PROTEIN RAB"/>
    <property type="match status" value="1"/>
</dbReference>
<dbReference type="PROSITE" id="PS51419">
    <property type="entry name" value="RAB"/>
    <property type="match status" value="1"/>
</dbReference>
<dbReference type="GO" id="GO:0003924">
    <property type="term" value="F:GTPase activity"/>
    <property type="evidence" value="ECO:0007669"/>
    <property type="project" value="InterPro"/>
</dbReference>
<dbReference type="OrthoDB" id="9989112at2759"/>
<protein>
    <submittedName>
        <fullName evidence="5">Uncharacterized protein</fullName>
    </submittedName>
</protein>
<dbReference type="PROSITE" id="PS51420">
    <property type="entry name" value="RHO"/>
    <property type="match status" value="1"/>
</dbReference>
<evidence type="ECO:0000256" key="4">
    <source>
        <dbReference type="ARBA" id="ARBA00023136"/>
    </source>
</evidence>
<dbReference type="SMART" id="SM00176">
    <property type="entry name" value="RAN"/>
    <property type="match status" value="1"/>
</dbReference>
<comment type="subcellular location">
    <subcellularLocation>
        <location evidence="1">Endomembrane system</location>
    </subcellularLocation>
</comment>
<dbReference type="InterPro" id="IPR001806">
    <property type="entry name" value="Small_GTPase"/>
</dbReference>
<keyword evidence="2" id="KW-0547">Nucleotide-binding</keyword>
<dbReference type="GO" id="GO:0005525">
    <property type="term" value="F:GTP binding"/>
    <property type="evidence" value="ECO:0007669"/>
    <property type="project" value="UniProtKB-KW"/>
</dbReference>
<dbReference type="InterPro" id="IPR050227">
    <property type="entry name" value="Rab"/>
</dbReference>
<dbReference type="Pfam" id="PF00071">
    <property type="entry name" value="Ras"/>
    <property type="match status" value="1"/>
</dbReference>
<evidence type="ECO:0000256" key="3">
    <source>
        <dbReference type="ARBA" id="ARBA00023134"/>
    </source>
</evidence>
<dbReference type="SMART" id="SM00175">
    <property type="entry name" value="RAB"/>
    <property type="match status" value="1"/>
</dbReference>
<gene>
    <name evidence="5" type="ORF">SteCoe_11241</name>
</gene>
<sequence>MMSRRDYDYLFKIVLVGDSGVGKSCLLLRFADDTFSESYISTIGVDFRFKTLSVDGQIVKLQIWDTAGQERFKTITSAYYRGADGVILVFDKTSRDTFNNIGSWLEEINKYSETSTRILVGNKDDAKESMQVDQETANKYANESKMNYVETSALNSHQVTFAFETVARELIARKANSAEKGKKLSPGQPKNIGNCCVSF</sequence>
<keyword evidence="6" id="KW-1185">Reference proteome</keyword>
<dbReference type="InterPro" id="IPR005225">
    <property type="entry name" value="Small_GTP-bd"/>
</dbReference>
<evidence type="ECO:0000313" key="5">
    <source>
        <dbReference type="EMBL" id="OMJ87092.1"/>
    </source>
</evidence>
<keyword evidence="3" id="KW-0342">GTP-binding</keyword>
<evidence type="ECO:0000256" key="2">
    <source>
        <dbReference type="ARBA" id="ARBA00022741"/>
    </source>
</evidence>
<proteinExistence type="predicted"/>
<dbReference type="FunFam" id="3.40.50.300:FF:000586">
    <property type="entry name" value="Rab family GTPase"/>
    <property type="match status" value="1"/>
</dbReference>
<name>A0A1R2CDL6_9CILI</name>
<dbReference type="EMBL" id="MPUH01000186">
    <property type="protein sequence ID" value="OMJ87092.1"/>
    <property type="molecule type" value="Genomic_DNA"/>
</dbReference>
<dbReference type="AlphaFoldDB" id="A0A1R2CDL6"/>
<evidence type="ECO:0000256" key="1">
    <source>
        <dbReference type="ARBA" id="ARBA00004308"/>
    </source>
</evidence>
<dbReference type="SMART" id="SM00174">
    <property type="entry name" value="RHO"/>
    <property type="match status" value="1"/>
</dbReference>
<dbReference type="GO" id="GO:0012505">
    <property type="term" value="C:endomembrane system"/>
    <property type="evidence" value="ECO:0007669"/>
    <property type="project" value="UniProtKB-SubCell"/>
</dbReference>
<dbReference type="Proteomes" id="UP000187209">
    <property type="component" value="Unassembled WGS sequence"/>
</dbReference>
<dbReference type="PRINTS" id="PR00449">
    <property type="entry name" value="RASTRNSFRMNG"/>
</dbReference>
<dbReference type="NCBIfam" id="TIGR00231">
    <property type="entry name" value="small_GTP"/>
    <property type="match status" value="1"/>
</dbReference>
<dbReference type="PROSITE" id="PS51421">
    <property type="entry name" value="RAS"/>
    <property type="match status" value="1"/>
</dbReference>
<comment type="caution">
    <text evidence="5">The sequence shown here is derived from an EMBL/GenBank/DDBJ whole genome shotgun (WGS) entry which is preliminary data.</text>
</comment>
<reference evidence="5 6" key="1">
    <citation type="submission" date="2016-11" db="EMBL/GenBank/DDBJ databases">
        <title>The macronuclear genome of Stentor coeruleus: a giant cell with tiny introns.</title>
        <authorList>
            <person name="Slabodnick M."/>
            <person name="Ruby J.G."/>
            <person name="Reiff S.B."/>
            <person name="Swart E.C."/>
            <person name="Gosai S."/>
            <person name="Prabakaran S."/>
            <person name="Witkowska E."/>
            <person name="Larue G.E."/>
            <person name="Fisher S."/>
            <person name="Freeman R.M."/>
            <person name="Gunawardena J."/>
            <person name="Chu W."/>
            <person name="Stover N.A."/>
            <person name="Gregory B.D."/>
            <person name="Nowacki M."/>
            <person name="Derisi J."/>
            <person name="Roy S.W."/>
            <person name="Marshall W.F."/>
            <person name="Sood P."/>
        </authorList>
    </citation>
    <scope>NUCLEOTIDE SEQUENCE [LARGE SCALE GENOMIC DNA]</scope>
    <source>
        <strain evidence="5">WM001</strain>
    </source>
</reference>
<dbReference type="SMART" id="SM00173">
    <property type="entry name" value="RAS"/>
    <property type="match status" value="1"/>
</dbReference>
<dbReference type="Gene3D" id="3.40.50.300">
    <property type="entry name" value="P-loop containing nucleotide triphosphate hydrolases"/>
    <property type="match status" value="1"/>
</dbReference>
<accession>A0A1R2CDL6</accession>
<evidence type="ECO:0000313" key="6">
    <source>
        <dbReference type="Proteomes" id="UP000187209"/>
    </source>
</evidence>
<dbReference type="InterPro" id="IPR027417">
    <property type="entry name" value="P-loop_NTPase"/>
</dbReference>
<organism evidence="5 6">
    <name type="scientific">Stentor coeruleus</name>
    <dbReference type="NCBI Taxonomy" id="5963"/>
    <lineage>
        <taxon>Eukaryota</taxon>
        <taxon>Sar</taxon>
        <taxon>Alveolata</taxon>
        <taxon>Ciliophora</taxon>
        <taxon>Postciliodesmatophora</taxon>
        <taxon>Heterotrichea</taxon>
        <taxon>Heterotrichida</taxon>
        <taxon>Stentoridae</taxon>
        <taxon>Stentor</taxon>
    </lineage>
</organism>
<keyword evidence="4" id="KW-0472">Membrane</keyword>